<evidence type="ECO:0000256" key="3">
    <source>
        <dbReference type="RuleBase" id="RU003560"/>
    </source>
</evidence>
<gene>
    <name evidence="4" type="ORF">H010_05552</name>
</gene>
<organism evidence="4 5">
    <name type="scientific">Hydrogenophaga taeniospiralis CCUG 15921</name>
    <dbReference type="NCBI Taxonomy" id="1281780"/>
    <lineage>
        <taxon>Bacteria</taxon>
        <taxon>Pseudomonadati</taxon>
        <taxon>Pseudomonadota</taxon>
        <taxon>Betaproteobacteria</taxon>
        <taxon>Burkholderiales</taxon>
        <taxon>Comamonadaceae</taxon>
        <taxon>Hydrogenophaga</taxon>
    </lineage>
</organism>
<sequence length="430" mass="45595">MNLIDTLEAARARYRERNPASERQLAEAATVMPGGNTRSVLFHAPFPLTMVRGEGARLWDADGHRYLDALGEFTAGLYGHSNAVIRQAIIDALADGLSLSSHNRREVALAAEIQRRFPSMALMRFTNSGTEASLLALATAKAFTARPKIMVFDGAYHGGLLSFGRGGSPINVPHAYVVAPYNDLAAAQALVHAHGPTLAAIVVEPMLGAGGCIPGEPAFLRGLSELARGCGALLVFDEVQTSRLSIGGRQAQLGITPDLTVIGKYFGGGLSFGAFGGRVDCMAQFDPRRANALSHAGTFNNNVLSMAAGLAGLQQVLTQEALTALNQRGDRLRERLNAVLQTHGVAAQFTGLGSVMNLHGMSGPVHCAADLATSNTLLKELLFFDLLERGVYMAQRGLVTLSLPFDDAACDEMLGAFEDALRTRAAVLRG</sequence>
<dbReference type="InterPro" id="IPR015421">
    <property type="entry name" value="PyrdxlP-dep_Trfase_major"/>
</dbReference>
<dbReference type="OrthoDB" id="9801052at2"/>
<comment type="cofactor">
    <cofactor evidence="1">
        <name>pyridoxal 5'-phosphate</name>
        <dbReference type="ChEBI" id="CHEBI:597326"/>
    </cofactor>
</comment>
<dbReference type="AlphaFoldDB" id="A0A9X4NRG8"/>
<dbReference type="GO" id="GO:0030170">
    <property type="term" value="F:pyridoxal phosphate binding"/>
    <property type="evidence" value="ECO:0007669"/>
    <property type="project" value="InterPro"/>
</dbReference>
<dbReference type="SUPFAM" id="SSF53383">
    <property type="entry name" value="PLP-dependent transferases"/>
    <property type="match status" value="1"/>
</dbReference>
<dbReference type="Gene3D" id="3.90.1150.10">
    <property type="entry name" value="Aspartate Aminotransferase, domain 1"/>
    <property type="match status" value="1"/>
</dbReference>
<dbReference type="PANTHER" id="PTHR43713">
    <property type="entry name" value="GLUTAMATE-1-SEMIALDEHYDE 2,1-AMINOMUTASE"/>
    <property type="match status" value="1"/>
</dbReference>
<keyword evidence="2 3" id="KW-0663">Pyridoxal phosphate</keyword>
<dbReference type="RefSeq" id="WP_068172451.1">
    <property type="nucleotide sequence ID" value="NZ_AOGK01000003.1"/>
</dbReference>
<name>A0A9X4NRG8_9BURK</name>
<dbReference type="Proteomes" id="UP001152876">
    <property type="component" value="Unassembled WGS sequence"/>
</dbReference>
<dbReference type="Pfam" id="PF00202">
    <property type="entry name" value="Aminotran_3"/>
    <property type="match status" value="1"/>
</dbReference>
<dbReference type="InterPro" id="IPR005814">
    <property type="entry name" value="Aminotrans_3"/>
</dbReference>
<evidence type="ECO:0000313" key="5">
    <source>
        <dbReference type="Proteomes" id="UP001152876"/>
    </source>
</evidence>
<comment type="similarity">
    <text evidence="3">Belongs to the class-III pyridoxal-phosphate-dependent aminotransferase family.</text>
</comment>
<dbReference type="PANTHER" id="PTHR43713:SF3">
    <property type="entry name" value="GLUTAMATE-1-SEMIALDEHYDE 2,1-AMINOMUTASE 1, CHLOROPLASTIC-RELATED"/>
    <property type="match status" value="1"/>
</dbReference>
<accession>A0A9X4NRG8</accession>
<keyword evidence="5" id="KW-1185">Reference proteome</keyword>
<protein>
    <submittedName>
        <fullName evidence="4">Glutamate-1-semialdehyde 2,1-aminomutase</fullName>
    </submittedName>
</protein>
<dbReference type="InterPro" id="IPR015422">
    <property type="entry name" value="PyrdxlP-dep_Trfase_small"/>
</dbReference>
<evidence type="ECO:0000256" key="1">
    <source>
        <dbReference type="ARBA" id="ARBA00001933"/>
    </source>
</evidence>
<evidence type="ECO:0000313" key="4">
    <source>
        <dbReference type="EMBL" id="MDG5974709.1"/>
    </source>
</evidence>
<reference evidence="4" key="1">
    <citation type="submission" date="2013-01" db="EMBL/GenBank/DDBJ databases">
        <title>Genome draft of Hydrogenophaga taeniospiralis 2K1.</title>
        <authorList>
            <person name="Gomila M."/>
            <person name="Lalucat J."/>
        </authorList>
    </citation>
    <scope>NUCLEOTIDE SEQUENCE</scope>
    <source>
        <strain evidence="4">CCUG 15921</strain>
    </source>
</reference>
<evidence type="ECO:0000256" key="2">
    <source>
        <dbReference type="ARBA" id="ARBA00022898"/>
    </source>
</evidence>
<dbReference type="InterPro" id="IPR015424">
    <property type="entry name" value="PyrdxlP-dep_Trfase"/>
</dbReference>
<dbReference type="GO" id="GO:0008483">
    <property type="term" value="F:transaminase activity"/>
    <property type="evidence" value="ECO:0007669"/>
    <property type="project" value="InterPro"/>
</dbReference>
<proteinExistence type="inferred from homology"/>
<comment type="caution">
    <text evidence="4">The sequence shown here is derived from an EMBL/GenBank/DDBJ whole genome shotgun (WGS) entry which is preliminary data.</text>
</comment>
<dbReference type="EMBL" id="AOGK01000003">
    <property type="protein sequence ID" value="MDG5974709.1"/>
    <property type="molecule type" value="Genomic_DNA"/>
</dbReference>
<dbReference type="Gene3D" id="3.40.640.10">
    <property type="entry name" value="Type I PLP-dependent aspartate aminotransferase-like (Major domain)"/>
    <property type="match status" value="1"/>
</dbReference>